<proteinExistence type="predicted"/>
<organism evidence="1 2">
    <name type="scientific">Streptomyces halstedii</name>
    <dbReference type="NCBI Taxonomy" id="1944"/>
    <lineage>
        <taxon>Bacteria</taxon>
        <taxon>Bacillati</taxon>
        <taxon>Actinomycetota</taxon>
        <taxon>Actinomycetes</taxon>
        <taxon>Kitasatosporales</taxon>
        <taxon>Streptomycetaceae</taxon>
        <taxon>Streptomyces</taxon>
    </lineage>
</organism>
<sequence length="106" mass="11588">MKCPAHSAVGPEYFDDGDRDDAAAIAAELVNTFASYDIQLSGIGLQQVCDRCTVMDDAYVISLGVLRLDEAREVIVKLKDMTDEFSKLHDHLMALTDSKGPNEPQA</sequence>
<reference evidence="1 2" key="1">
    <citation type="submission" date="2020-01" db="EMBL/GenBank/DDBJ databases">
        <title>Insect and environment-associated Actinomycetes.</title>
        <authorList>
            <person name="Currrie C."/>
            <person name="Chevrette M."/>
            <person name="Carlson C."/>
            <person name="Stubbendieck R."/>
            <person name="Wendt-Pienkowski E."/>
        </authorList>
    </citation>
    <scope>NUCLEOTIDE SEQUENCE [LARGE SCALE GENOMIC DNA]</scope>
    <source>
        <strain evidence="1 2">SID11342</strain>
    </source>
</reference>
<evidence type="ECO:0000313" key="2">
    <source>
        <dbReference type="Proteomes" id="UP000471293"/>
    </source>
</evidence>
<name>A0A6N9TZ49_STRHA</name>
<protein>
    <submittedName>
        <fullName evidence="1">Uncharacterized protein</fullName>
    </submittedName>
</protein>
<dbReference type="EMBL" id="JAAGLQ010000283">
    <property type="protein sequence ID" value="NEA16677.1"/>
    <property type="molecule type" value="Genomic_DNA"/>
</dbReference>
<accession>A0A6N9TZ49</accession>
<dbReference type="Proteomes" id="UP000471293">
    <property type="component" value="Unassembled WGS sequence"/>
</dbReference>
<evidence type="ECO:0000313" key="1">
    <source>
        <dbReference type="EMBL" id="NEA16677.1"/>
    </source>
</evidence>
<gene>
    <name evidence="1" type="ORF">G3I29_14300</name>
</gene>
<dbReference type="AlphaFoldDB" id="A0A6N9TZ49"/>
<comment type="caution">
    <text evidence="1">The sequence shown here is derived from an EMBL/GenBank/DDBJ whole genome shotgun (WGS) entry which is preliminary data.</text>
</comment>